<feature type="compositionally biased region" description="Low complexity" evidence="1">
    <location>
        <begin position="58"/>
        <end position="68"/>
    </location>
</feature>
<accession>A0A4Y2UTK8</accession>
<sequence>DERIDIVSRLHDLEPEKFVQSGDGLEVDLLHLTRNTLWVVDRRLELFRRTHPLSSVQPSEVASTSTSPPVVPPPRAPLTIVIHRPNDSLQYSCHFKEERQESGDVSQRGHQGQATVPTKRKLGAAGSSKENIPAKKPRVSMVSLQWFNFSH</sequence>
<reference evidence="2 3" key="1">
    <citation type="journal article" date="2019" name="Sci. Rep.">
        <title>Orb-weaving spider Araneus ventricosus genome elucidates the spidroin gene catalogue.</title>
        <authorList>
            <person name="Kono N."/>
            <person name="Nakamura H."/>
            <person name="Ohtoshi R."/>
            <person name="Moran D.A.P."/>
            <person name="Shinohara A."/>
            <person name="Yoshida Y."/>
            <person name="Fujiwara M."/>
            <person name="Mori M."/>
            <person name="Tomita M."/>
            <person name="Arakawa K."/>
        </authorList>
    </citation>
    <scope>NUCLEOTIDE SEQUENCE [LARGE SCALE GENOMIC DNA]</scope>
</reference>
<keyword evidence="3" id="KW-1185">Reference proteome</keyword>
<name>A0A4Y2UTK8_ARAVE</name>
<dbReference type="Proteomes" id="UP000499080">
    <property type="component" value="Unassembled WGS sequence"/>
</dbReference>
<feature type="non-terminal residue" evidence="2">
    <location>
        <position position="1"/>
    </location>
</feature>
<organism evidence="2 3">
    <name type="scientific">Araneus ventricosus</name>
    <name type="common">Orbweaver spider</name>
    <name type="synonym">Epeira ventricosa</name>
    <dbReference type="NCBI Taxonomy" id="182803"/>
    <lineage>
        <taxon>Eukaryota</taxon>
        <taxon>Metazoa</taxon>
        <taxon>Ecdysozoa</taxon>
        <taxon>Arthropoda</taxon>
        <taxon>Chelicerata</taxon>
        <taxon>Arachnida</taxon>
        <taxon>Araneae</taxon>
        <taxon>Araneomorphae</taxon>
        <taxon>Entelegynae</taxon>
        <taxon>Araneoidea</taxon>
        <taxon>Araneidae</taxon>
        <taxon>Araneus</taxon>
    </lineage>
</organism>
<evidence type="ECO:0000313" key="2">
    <source>
        <dbReference type="EMBL" id="GBO16335.1"/>
    </source>
</evidence>
<dbReference type="EMBL" id="BGPR01040233">
    <property type="protein sequence ID" value="GBO16335.1"/>
    <property type="molecule type" value="Genomic_DNA"/>
</dbReference>
<feature type="compositionally biased region" description="Polar residues" evidence="1">
    <location>
        <begin position="103"/>
        <end position="116"/>
    </location>
</feature>
<dbReference type="AlphaFoldDB" id="A0A4Y2UTK8"/>
<feature type="region of interest" description="Disordered" evidence="1">
    <location>
        <begin position="53"/>
        <end position="77"/>
    </location>
</feature>
<comment type="caution">
    <text evidence="2">The sequence shown here is derived from an EMBL/GenBank/DDBJ whole genome shotgun (WGS) entry which is preliminary data.</text>
</comment>
<evidence type="ECO:0000313" key="3">
    <source>
        <dbReference type="Proteomes" id="UP000499080"/>
    </source>
</evidence>
<evidence type="ECO:0000256" key="1">
    <source>
        <dbReference type="SAM" id="MobiDB-lite"/>
    </source>
</evidence>
<protein>
    <submittedName>
        <fullName evidence="2">Uncharacterized protein</fullName>
    </submittedName>
</protein>
<proteinExistence type="predicted"/>
<gene>
    <name evidence="2" type="ORF">AVEN_55951_1</name>
</gene>
<feature type="region of interest" description="Disordered" evidence="1">
    <location>
        <begin position="97"/>
        <end position="136"/>
    </location>
</feature>